<accession>A0A0D2B9L4</accession>
<dbReference type="GO" id="GO:0005634">
    <property type="term" value="C:nucleus"/>
    <property type="evidence" value="ECO:0007669"/>
    <property type="project" value="UniProtKB-SubCell"/>
</dbReference>
<dbReference type="RefSeq" id="XP_016269112.1">
    <property type="nucleotide sequence ID" value="XM_016402059.1"/>
</dbReference>
<dbReference type="GO" id="GO:0000976">
    <property type="term" value="F:transcription cis-regulatory region binding"/>
    <property type="evidence" value="ECO:0007669"/>
    <property type="project" value="TreeGrafter"/>
</dbReference>
<dbReference type="GeneID" id="27353529"/>
<dbReference type="STRING" id="215243.A0A0D2B9L4"/>
<feature type="compositionally biased region" description="Basic and acidic residues" evidence="6">
    <location>
        <begin position="75"/>
        <end position="90"/>
    </location>
</feature>
<dbReference type="AlphaFoldDB" id="A0A0D2B9L4"/>
<comment type="subcellular location">
    <subcellularLocation>
        <location evidence="1">Nucleus</location>
    </subcellularLocation>
</comment>
<dbReference type="SMART" id="SM00066">
    <property type="entry name" value="GAL4"/>
    <property type="match status" value="1"/>
</dbReference>
<dbReference type="InterPro" id="IPR021858">
    <property type="entry name" value="Fun_TF"/>
</dbReference>
<dbReference type="CDD" id="cd12148">
    <property type="entry name" value="fungal_TF_MHR"/>
    <property type="match status" value="1"/>
</dbReference>
<feature type="region of interest" description="Disordered" evidence="6">
    <location>
        <begin position="560"/>
        <end position="585"/>
    </location>
</feature>
<dbReference type="PROSITE" id="PS00463">
    <property type="entry name" value="ZN2_CY6_FUNGAL_1"/>
    <property type="match status" value="1"/>
</dbReference>
<dbReference type="Proteomes" id="UP000053342">
    <property type="component" value="Unassembled WGS sequence"/>
</dbReference>
<feature type="compositionally biased region" description="Polar residues" evidence="6">
    <location>
        <begin position="570"/>
        <end position="585"/>
    </location>
</feature>
<dbReference type="PANTHER" id="PTHR37534">
    <property type="entry name" value="TRANSCRIPTIONAL ACTIVATOR PROTEIN UGA3"/>
    <property type="match status" value="1"/>
</dbReference>
<sequence>MSCERCRERHTKCDDRQPRCSRCEKAGRQCKRTSKRSLRVAVRPTGFAVHQTWVPVPPRVDFVDESAALVSSETSWRDCETGRPEREHAESVTSTGTAAGISLRSPASAAAQNDENANLFGVSDEAFQQQVQSPFATRQGADLMRYFVDHCACFFDFSDSRRHFACDVPQRARRNGMLANAMLALAARHRSRTRHYDSYISDRYYHECLQALIPRLGDSAAIKDDELLAAVVILRLLEEMDVSIVGSDPQGHLMGTQAIITASQIQSPSPVTSLRKACYWGAFRQEIFMSLTFQRPFKLRLPNLAPSVSSADDWEWSLKATYLCGKVQEFVFGDDVANADEYHRLTREVGAWKRERPTGFDPMYQDSCVEAGSFPEIRLHMDCHVMGWQYISMAHLLLIVHQPLPRVGPRHKEALQSMEEAAIAEVKTICGVAMSNSQTAPAQLVACMAITLCELRSPGHSFQIVREETNFFPFTSWGSFRVAVRTSAVARDAHSDGEKHRVADIVSTATARKMLALGYEKVQLVDPRTEFCLTPWGSADEPAINQYAMFVGLAQMGRHRVRESDDQRQSRNCVPTTHRTNLQNP</sequence>
<dbReference type="Gene3D" id="4.10.240.10">
    <property type="entry name" value="Zn(2)-C6 fungal-type DNA-binding domain"/>
    <property type="match status" value="1"/>
</dbReference>
<dbReference type="GO" id="GO:0008270">
    <property type="term" value="F:zinc ion binding"/>
    <property type="evidence" value="ECO:0007669"/>
    <property type="project" value="InterPro"/>
</dbReference>
<dbReference type="VEuPathDB" id="FungiDB:PV06_01455"/>
<dbReference type="CDD" id="cd00067">
    <property type="entry name" value="GAL4"/>
    <property type="match status" value="1"/>
</dbReference>
<proteinExistence type="predicted"/>
<evidence type="ECO:0000256" key="6">
    <source>
        <dbReference type="SAM" id="MobiDB-lite"/>
    </source>
</evidence>
<dbReference type="OrthoDB" id="4116205at2759"/>
<evidence type="ECO:0000256" key="5">
    <source>
        <dbReference type="ARBA" id="ARBA00023242"/>
    </source>
</evidence>
<evidence type="ECO:0000256" key="1">
    <source>
        <dbReference type="ARBA" id="ARBA00004123"/>
    </source>
</evidence>
<dbReference type="Pfam" id="PF00172">
    <property type="entry name" value="Zn_clus"/>
    <property type="match status" value="1"/>
</dbReference>
<protein>
    <recommendedName>
        <fullName evidence="7">Zn(2)-C6 fungal-type domain-containing protein</fullName>
    </recommendedName>
</protein>
<evidence type="ECO:0000256" key="3">
    <source>
        <dbReference type="ARBA" id="ARBA00023125"/>
    </source>
</evidence>
<dbReference type="GO" id="GO:0000981">
    <property type="term" value="F:DNA-binding transcription factor activity, RNA polymerase II-specific"/>
    <property type="evidence" value="ECO:0007669"/>
    <property type="project" value="InterPro"/>
</dbReference>
<dbReference type="EMBL" id="KN847332">
    <property type="protein sequence ID" value="KIW48896.1"/>
    <property type="molecule type" value="Genomic_DNA"/>
</dbReference>
<name>A0A0D2B9L4_9EURO</name>
<dbReference type="PANTHER" id="PTHR37534:SF2">
    <property type="entry name" value="N-ACETYLTRANSFERASE DOMAIN-CONTAINING PROTEIN"/>
    <property type="match status" value="1"/>
</dbReference>
<dbReference type="PROSITE" id="PS50048">
    <property type="entry name" value="ZN2_CY6_FUNGAL_2"/>
    <property type="match status" value="1"/>
</dbReference>
<dbReference type="InterPro" id="IPR036864">
    <property type="entry name" value="Zn2-C6_fun-type_DNA-bd_sf"/>
</dbReference>
<organism evidence="8 9">
    <name type="scientific">Exophiala oligosperma</name>
    <dbReference type="NCBI Taxonomy" id="215243"/>
    <lineage>
        <taxon>Eukaryota</taxon>
        <taxon>Fungi</taxon>
        <taxon>Dikarya</taxon>
        <taxon>Ascomycota</taxon>
        <taxon>Pezizomycotina</taxon>
        <taxon>Eurotiomycetes</taxon>
        <taxon>Chaetothyriomycetidae</taxon>
        <taxon>Chaetothyriales</taxon>
        <taxon>Herpotrichiellaceae</taxon>
        <taxon>Exophiala</taxon>
    </lineage>
</organism>
<dbReference type="GO" id="GO:0045944">
    <property type="term" value="P:positive regulation of transcription by RNA polymerase II"/>
    <property type="evidence" value="ECO:0007669"/>
    <property type="project" value="TreeGrafter"/>
</dbReference>
<evidence type="ECO:0000313" key="8">
    <source>
        <dbReference type="EMBL" id="KIW48896.1"/>
    </source>
</evidence>
<keyword evidence="4" id="KW-0804">Transcription</keyword>
<evidence type="ECO:0000256" key="4">
    <source>
        <dbReference type="ARBA" id="ARBA00023163"/>
    </source>
</evidence>
<dbReference type="InterPro" id="IPR001138">
    <property type="entry name" value="Zn2Cys6_DnaBD"/>
</dbReference>
<reference evidence="8 9" key="1">
    <citation type="submission" date="2015-01" db="EMBL/GenBank/DDBJ databases">
        <title>The Genome Sequence of Exophiala oligosperma CBS72588.</title>
        <authorList>
            <consortium name="The Broad Institute Genomics Platform"/>
            <person name="Cuomo C."/>
            <person name="de Hoog S."/>
            <person name="Gorbushina A."/>
            <person name="Stielow B."/>
            <person name="Teixiera M."/>
            <person name="Abouelleil A."/>
            <person name="Chapman S.B."/>
            <person name="Priest M."/>
            <person name="Young S.K."/>
            <person name="Wortman J."/>
            <person name="Nusbaum C."/>
            <person name="Birren B."/>
        </authorList>
    </citation>
    <scope>NUCLEOTIDE SEQUENCE [LARGE SCALE GENOMIC DNA]</scope>
    <source>
        <strain evidence="8 9">CBS 72588</strain>
    </source>
</reference>
<dbReference type="Pfam" id="PF11951">
    <property type="entry name" value="Fungal_trans_2"/>
    <property type="match status" value="1"/>
</dbReference>
<dbReference type="SUPFAM" id="SSF57701">
    <property type="entry name" value="Zn2/Cys6 DNA-binding domain"/>
    <property type="match status" value="1"/>
</dbReference>
<evidence type="ECO:0000313" key="9">
    <source>
        <dbReference type="Proteomes" id="UP000053342"/>
    </source>
</evidence>
<keyword evidence="2" id="KW-0805">Transcription regulation</keyword>
<evidence type="ECO:0000259" key="7">
    <source>
        <dbReference type="PROSITE" id="PS50048"/>
    </source>
</evidence>
<feature type="domain" description="Zn(2)-C6 fungal-type" evidence="7">
    <location>
        <begin position="2"/>
        <end position="32"/>
    </location>
</feature>
<keyword evidence="3" id="KW-0238">DNA-binding</keyword>
<keyword evidence="5" id="KW-0539">Nucleus</keyword>
<evidence type="ECO:0000256" key="2">
    <source>
        <dbReference type="ARBA" id="ARBA00023015"/>
    </source>
</evidence>
<gene>
    <name evidence="8" type="ORF">PV06_01455</name>
</gene>
<feature type="region of interest" description="Disordered" evidence="6">
    <location>
        <begin position="74"/>
        <end position="97"/>
    </location>
</feature>
<keyword evidence="9" id="KW-1185">Reference proteome</keyword>
<dbReference type="HOGENOM" id="CLU_008719_1_3_1"/>